<dbReference type="AlphaFoldDB" id="A0A1I6NXL0"/>
<feature type="domain" description="Outer membrane protein beta-barrel" evidence="2">
    <location>
        <begin position="13"/>
        <end position="173"/>
    </location>
</feature>
<dbReference type="Proteomes" id="UP000199312">
    <property type="component" value="Unassembled WGS sequence"/>
</dbReference>
<proteinExistence type="predicted"/>
<name>A0A1I6NXL0_9FLAO</name>
<organism evidence="3 4">
    <name type="scientific">Lutibacter maritimus</name>
    <dbReference type="NCBI Taxonomy" id="593133"/>
    <lineage>
        <taxon>Bacteria</taxon>
        <taxon>Pseudomonadati</taxon>
        <taxon>Bacteroidota</taxon>
        <taxon>Flavobacteriia</taxon>
        <taxon>Flavobacteriales</taxon>
        <taxon>Flavobacteriaceae</taxon>
        <taxon>Lutibacter</taxon>
    </lineage>
</organism>
<dbReference type="InterPro" id="IPR011250">
    <property type="entry name" value="OMP/PagP_B-barrel"/>
</dbReference>
<dbReference type="STRING" id="593133.SAMN04488006_0693"/>
<dbReference type="Pfam" id="PF13505">
    <property type="entry name" value="OMP_b-brl"/>
    <property type="match status" value="1"/>
</dbReference>
<evidence type="ECO:0000259" key="2">
    <source>
        <dbReference type="Pfam" id="PF13505"/>
    </source>
</evidence>
<protein>
    <submittedName>
        <fullName evidence="3">Outer membrane protein beta-barrel domain-containing protein</fullName>
    </submittedName>
</protein>
<keyword evidence="4" id="KW-1185">Reference proteome</keyword>
<evidence type="ECO:0000313" key="4">
    <source>
        <dbReference type="Proteomes" id="UP000199312"/>
    </source>
</evidence>
<keyword evidence="1" id="KW-0732">Signal</keyword>
<accession>A0A1I6NXL0</accession>
<sequence length="175" mass="19571">MGLVLNSEFLNAQSLNQFGVKAGVNMMGIHSKLDETSSTTNKTGFFVGVFMEFVRTVDFSIQPEINYSSTDNLVNDNISLLHIPILLKYKLGNKFEIYGGPESQFLLKVSNTNIKEGGYKKFILAADLGASFLISENLSLDARYNLALSKYIDYGYNSYKKLNCIQIGLAYKFDN</sequence>
<gene>
    <name evidence="3" type="ORF">SAMN04488006_0693</name>
</gene>
<dbReference type="InterPro" id="IPR027385">
    <property type="entry name" value="Beta-barrel_OMP"/>
</dbReference>
<evidence type="ECO:0000313" key="3">
    <source>
        <dbReference type="EMBL" id="SFS32683.1"/>
    </source>
</evidence>
<evidence type="ECO:0000256" key="1">
    <source>
        <dbReference type="ARBA" id="ARBA00022729"/>
    </source>
</evidence>
<dbReference type="SUPFAM" id="SSF56925">
    <property type="entry name" value="OMPA-like"/>
    <property type="match status" value="1"/>
</dbReference>
<reference evidence="4" key="1">
    <citation type="submission" date="2016-10" db="EMBL/GenBank/DDBJ databases">
        <authorList>
            <person name="Varghese N."/>
            <person name="Submissions S."/>
        </authorList>
    </citation>
    <scope>NUCLEOTIDE SEQUENCE [LARGE SCALE GENOMIC DNA]</scope>
    <source>
        <strain evidence="4">DSM 24450</strain>
    </source>
</reference>
<dbReference type="Gene3D" id="2.40.160.20">
    <property type="match status" value="1"/>
</dbReference>
<dbReference type="EMBL" id="FOZP01000001">
    <property type="protein sequence ID" value="SFS32683.1"/>
    <property type="molecule type" value="Genomic_DNA"/>
</dbReference>